<evidence type="ECO:0000256" key="3">
    <source>
        <dbReference type="SAM" id="MobiDB-lite"/>
    </source>
</evidence>
<accession>A0A7J6WQN3</accession>
<organism evidence="4 5">
    <name type="scientific">Thalictrum thalictroides</name>
    <name type="common">Rue-anemone</name>
    <name type="synonym">Anemone thalictroides</name>
    <dbReference type="NCBI Taxonomy" id="46969"/>
    <lineage>
        <taxon>Eukaryota</taxon>
        <taxon>Viridiplantae</taxon>
        <taxon>Streptophyta</taxon>
        <taxon>Embryophyta</taxon>
        <taxon>Tracheophyta</taxon>
        <taxon>Spermatophyta</taxon>
        <taxon>Magnoliopsida</taxon>
        <taxon>Ranunculales</taxon>
        <taxon>Ranunculaceae</taxon>
        <taxon>Thalictroideae</taxon>
        <taxon>Thalictrum</taxon>
    </lineage>
</organism>
<feature type="repeat" description="PPR" evidence="2">
    <location>
        <begin position="507"/>
        <end position="541"/>
    </location>
</feature>
<protein>
    <submittedName>
        <fullName evidence="4">Pentatricopeptide repeat-containing protein</fullName>
    </submittedName>
</protein>
<evidence type="ECO:0000313" key="5">
    <source>
        <dbReference type="Proteomes" id="UP000554482"/>
    </source>
</evidence>
<proteinExistence type="predicted"/>
<dbReference type="AlphaFoldDB" id="A0A7J6WQN3"/>
<dbReference type="NCBIfam" id="TIGR00756">
    <property type="entry name" value="PPR"/>
    <property type="match status" value="2"/>
</dbReference>
<dbReference type="EMBL" id="JABWDY010012238">
    <property type="protein sequence ID" value="KAF5199267.1"/>
    <property type="molecule type" value="Genomic_DNA"/>
</dbReference>
<feature type="repeat" description="PPR" evidence="2">
    <location>
        <begin position="472"/>
        <end position="506"/>
    </location>
</feature>
<keyword evidence="1" id="KW-0677">Repeat</keyword>
<dbReference type="Pfam" id="PF01535">
    <property type="entry name" value="PPR"/>
    <property type="match status" value="2"/>
</dbReference>
<keyword evidence="5" id="KW-1185">Reference proteome</keyword>
<dbReference type="PANTHER" id="PTHR47262:SF1">
    <property type="entry name" value="OS02G0132600 PROTEIN"/>
    <property type="match status" value="1"/>
</dbReference>
<evidence type="ECO:0000256" key="1">
    <source>
        <dbReference type="ARBA" id="ARBA00022737"/>
    </source>
</evidence>
<sequence length="729" mass="83080">MRGSKGKQLSSLIYSVSKNNSKTLEQTNSTTSKPSKKSKIAFRTTSSTDSVSLSSSLLDFQKQKKKEKKEKGLFGAILNIFGGTGTPGSTSNEAAVDSCKLPATDVPEVKKSQEEDIDKQWFSSSSNTFLAHRHKTISRERKEKWVFKNTQGDRFQRLVSMCGDRLGTNTTLAVFGRLKRETGQKEFKALIELCVEKARESQDEDESINHIHRAYRLFEEMKEQGFQIEDEVFGPLLLYLIDMKFEDEFYFFSEVIKEGNSAVLPRLGYYEMLFWIKVDNTDKVQELCSSIVFDADGFHLAENYLLALCETDREELLQLLEVVDITKLSSLDYVSSIFKSIGRVSLEEVAEKFILALKTSEVEADNLSYFICNYAMSMLNLAVEDVISKFEYLHEKLDVRPSITSYEKLVSYCCDSLQVHAALDIAEKMSQLDLALSVEIFYPILQAVEESCELDLVHPIYSIIRRHNLKPSTEALRILINLHVKIKDFEGAYNMLSDLKEMGIKPTSGMYNSIIAGYLREKNLPAGEMVFNQMKNADVKPDSRTFSYLIANSESEEDIIKYFEEMKSANVHATKHVYMSLINAYVNCGQFEKAKQVVLDQGVPVKNINEIKSVVVSALASSGQMSDALKFYDEMKQEGCEIDQKAVLSLIEHLQFEGELNRLLQLLEELKDPDFWFDGCERVVIYCVRHKHLSSAINLLKQLMDQDKMSIYAVLDQVYISLLPLYYPM</sequence>
<gene>
    <name evidence="4" type="ORF">FRX31_011148</name>
</gene>
<feature type="repeat" description="PPR" evidence="2">
    <location>
        <begin position="608"/>
        <end position="642"/>
    </location>
</feature>
<feature type="region of interest" description="Disordered" evidence="3">
    <location>
        <begin position="20"/>
        <end position="50"/>
    </location>
</feature>
<dbReference type="Pfam" id="PF13041">
    <property type="entry name" value="PPR_2"/>
    <property type="match status" value="1"/>
</dbReference>
<dbReference type="OrthoDB" id="767661at2759"/>
<evidence type="ECO:0000256" key="2">
    <source>
        <dbReference type="PROSITE-ProRule" id="PRU00708"/>
    </source>
</evidence>
<reference evidence="4 5" key="1">
    <citation type="submission" date="2020-06" db="EMBL/GenBank/DDBJ databases">
        <title>Transcriptomic and genomic resources for Thalictrum thalictroides and T. hernandezii: Facilitating candidate gene discovery in an emerging model plant lineage.</title>
        <authorList>
            <person name="Arias T."/>
            <person name="Riano-Pachon D.M."/>
            <person name="Di Stilio V.S."/>
        </authorList>
    </citation>
    <scope>NUCLEOTIDE SEQUENCE [LARGE SCALE GENOMIC DNA]</scope>
    <source>
        <strain evidence="5">cv. WT478/WT964</strain>
        <tissue evidence="4">Leaves</tissue>
    </source>
</reference>
<dbReference type="InterPro" id="IPR002885">
    <property type="entry name" value="PPR_rpt"/>
</dbReference>
<dbReference type="PROSITE" id="PS51375">
    <property type="entry name" value="PPR"/>
    <property type="match status" value="3"/>
</dbReference>
<dbReference type="PANTHER" id="PTHR47262">
    <property type="entry name" value="OS02G0132600 PROTEIN"/>
    <property type="match status" value="1"/>
</dbReference>
<dbReference type="InterPro" id="IPR011990">
    <property type="entry name" value="TPR-like_helical_dom_sf"/>
</dbReference>
<comment type="caution">
    <text evidence="4">The sequence shown here is derived from an EMBL/GenBank/DDBJ whole genome shotgun (WGS) entry which is preliminary data.</text>
</comment>
<evidence type="ECO:0000313" key="4">
    <source>
        <dbReference type="EMBL" id="KAF5199267.1"/>
    </source>
</evidence>
<dbReference type="Gene3D" id="1.25.40.10">
    <property type="entry name" value="Tetratricopeptide repeat domain"/>
    <property type="match status" value="3"/>
</dbReference>
<name>A0A7J6WQN3_THATH</name>
<dbReference type="Proteomes" id="UP000554482">
    <property type="component" value="Unassembled WGS sequence"/>
</dbReference>